<reference evidence="2 3" key="1">
    <citation type="submission" date="2018-05" db="EMBL/GenBank/DDBJ databases">
        <title>Genomic Encyclopedia of Type Strains, Phase IV (KMG-IV): sequencing the most valuable type-strain genomes for metagenomic binning, comparative biology and taxonomic classification.</title>
        <authorList>
            <person name="Goeker M."/>
        </authorList>
    </citation>
    <scope>NUCLEOTIDE SEQUENCE [LARGE SCALE GENOMIC DNA]</scope>
    <source>
        <strain evidence="2 3">DSM 25350</strain>
    </source>
</reference>
<dbReference type="RefSeq" id="WP_109761725.1">
    <property type="nucleotide sequence ID" value="NZ_QGGU01000002.1"/>
</dbReference>
<name>A0A316FYB0_9GAMM</name>
<sequence length="222" mass="25087">MIQSNDAYSDNDKLLALYKQVSNEQPDQDINKQIAAAAHRSSLEVSKDETTNRGENAANVWKNSSIWRYMRLPVSFMGALVMTVTLAHVMWPMINPSADSAISEASKQSAQQRITDIQLSVQQLLQADDVDRDTDPSETMALTDVQDTSLRVPEQLMPGNEPILALSNTDSEANITQRDRWITRILLMAEQGDFHEMNTELQQFTKQYPEYPIGALVRPYLK</sequence>
<keyword evidence="3" id="KW-1185">Reference proteome</keyword>
<keyword evidence="1" id="KW-0472">Membrane</keyword>
<protein>
    <submittedName>
        <fullName evidence="2">Uncharacterized protein</fullName>
    </submittedName>
</protein>
<keyword evidence="1" id="KW-1133">Transmembrane helix</keyword>
<evidence type="ECO:0000313" key="3">
    <source>
        <dbReference type="Proteomes" id="UP000245790"/>
    </source>
</evidence>
<dbReference type="Proteomes" id="UP000245790">
    <property type="component" value="Unassembled WGS sequence"/>
</dbReference>
<keyword evidence="1" id="KW-0812">Transmembrane</keyword>
<evidence type="ECO:0000256" key="1">
    <source>
        <dbReference type="SAM" id="Phobius"/>
    </source>
</evidence>
<gene>
    <name evidence="2" type="ORF">C8D97_10239</name>
</gene>
<accession>A0A316FYB0</accession>
<dbReference type="EMBL" id="QGGU01000002">
    <property type="protein sequence ID" value="PWK53651.1"/>
    <property type="molecule type" value="Genomic_DNA"/>
</dbReference>
<feature type="transmembrane region" description="Helical" evidence="1">
    <location>
        <begin position="72"/>
        <end position="94"/>
    </location>
</feature>
<dbReference type="AlphaFoldDB" id="A0A316FYB0"/>
<organism evidence="2 3">
    <name type="scientific">Pleionea mediterranea</name>
    <dbReference type="NCBI Taxonomy" id="523701"/>
    <lineage>
        <taxon>Bacteria</taxon>
        <taxon>Pseudomonadati</taxon>
        <taxon>Pseudomonadota</taxon>
        <taxon>Gammaproteobacteria</taxon>
        <taxon>Oceanospirillales</taxon>
        <taxon>Pleioneaceae</taxon>
        <taxon>Pleionea</taxon>
    </lineage>
</organism>
<proteinExistence type="predicted"/>
<comment type="caution">
    <text evidence="2">The sequence shown here is derived from an EMBL/GenBank/DDBJ whole genome shotgun (WGS) entry which is preliminary data.</text>
</comment>
<evidence type="ECO:0000313" key="2">
    <source>
        <dbReference type="EMBL" id="PWK53651.1"/>
    </source>
</evidence>
<dbReference type="OrthoDB" id="6197539at2"/>